<gene>
    <name evidence="2" type="ORF">LSALG_LOCUS29981</name>
</gene>
<proteinExistence type="predicted"/>
<organism evidence="2 3">
    <name type="scientific">Lactuca saligna</name>
    <name type="common">Willowleaf lettuce</name>
    <dbReference type="NCBI Taxonomy" id="75948"/>
    <lineage>
        <taxon>Eukaryota</taxon>
        <taxon>Viridiplantae</taxon>
        <taxon>Streptophyta</taxon>
        <taxon>Embryophyta</taxon>
        <taxon>Tracheophyta</taxon>
        <taxon>Spermatophyta</taxon>
        <taxon>Magnoliopsida</taxon>
        <taxon>eudicotyledons</taxon>
        <taxon>Gunneridae</taxon>
        <taxon>Pentapetalae</taxon>
        <taxon>asterids</taxon>
        <taxon>campanulids</taxon>
        <taxon>Asterales</taxon>
        <taxon>Asteraceae</taxon>
        <taxon>Cichorioideae</taxon>
        <taxon>Cichorieae</taxon>
        <taxon>Lactucinae</taxon>
        <taxon>Lactuca</taxon>
    </lineage>
</organism>
<reference evidence="2" key="1">
    <citation type="submission" date="2023-04" db="EMBL/GenBank/DDBJ databases">
        <authorList>
            <person name="Vijverberg K."/>
            <person name="Xiong W."/>
            <person name="Schranz E."/>
        </authorList>
    </citation>
    <scope>NUCLEOTIDE SEQUENCE</scope>
</reference>
<name>A0AA35ZEI3_LACSI</name>
<dbReference type="AlphaFoldDB" id="A0AA35ZEI3"/>
<feature type="region of interest" description="Disordered" evidence="1">
    <location>
        <begin position="1"/>
        <end position="30"/>
    </location>
</feature>
<sequence length="177" mass="19992">MSLRIESSSSPTALRRPPIADDETGDQNRLPAVVMEENLPNILSYGLGSRHLDLNQKADLTLKEGRHLQFGNTEYILICGLKGGRYVDLLYDEKGQSNSSLRARLFPDISGARLRLNDLEVFIMSPKYSEVEDEDVVLLIQLVFVLKGLHEQDVKTCIPVAIYNLADNRDDWNSLYI</sequence>
<evidence type="ECO:0000313" key="3">
    <source>
        <dbReference type="Proteomes" id="UP001177003"/>
    </source>
</evidence>
<evidence type="ECO:0000313" key="2">
    <source>
        <dbReference type="EMBL" id="CAI9290806.1"/>
    </source>
</evidence>
<feature type="compositionally biased region" description="Polar residues" evidence="1">
    <location>
        <begin position="1"/>
        <end position="12"/>
    </location>
</feature>
<protein>
    <submittedName>
        <fullName evidence="2">Uncharacterized protein</fullName>
    </submittedName>
</protein>
<dbReference type="EMBL" id="OX465082">
    <property type="protein sequence ID" value="CAI9290806.1"/>
    <property type="molecule type" value="Genomic_DNA"/>
</dbReference>
<accession>A0AA35ZEI3</accession>
<keyword evidence="3" id="KW-1185">Reference proteome</keyword>
<dbReference type="Proteomes" id="UP001177003">
    <property type="component" value="Chromosome 6"/>
</dbReference>
<evidence type="ECO:0000256" key="1">
    <source>
        <dbReference type="SAM" id="MobiDB-lite"/>
    </source>
</evidence>